<dbReference type="Proteomes" id="UP001190700">
    <property type="component" value="Unassembled WGS sequence"/>
</dbReference>
<comment type="caution">
    <text evidence="1">The sequence shown here is derived from an EMBL/GenBank/DDBJ whole genome shotgun (WGS) entry which is preliminary data.</text>
</comment>
<evidence type="ECO:0000313" key="3">
    <source>
        <dbReference type="Proteomes" id="UP001190700"/>
    </source>
</evidence>
<dbReference type="AlphaFoldDB" id="A0AAE0BZY4"/>
<accession>A0AAE0BZY4</accession>
<dbReference type="SUPFAM" id="SSF48403">
    <property type="entry name" value="Ankyrin repeat"/>
    <property type="match status" value="1"/>
</dbReference>
<organism evidence="1 3">
    <name type="scientific">Cymbomonas tetramitiformis</name>
    <dbReference type="NCBI Taxonomy" id="36881"/>
    <lineage>
        <taxon>Eukaryota</taxon>
        <taxon>Viridiplantae</taxon>
        <taxon>Chlorophyta</taxon>
        <taxon>Pyramimonadophyceae</taxon>
        <taxon>Pyramimonadales</taxon>
        <taxon>Pyramimonadaceae</taxon>
        <taxon>Cymbomonas</taxon>
    </lineage>
</organism>
<name>A0AAE0BZY4_9CHLO</name>
<gene>
    <name evidence="2" type="ORF">CYMTET_43310</name>
    <name evidence="1" type="ORF">CYMTET_45486</name>
</gene>
<dbReference type="EMBL" id="LGRX02029167">
    <property type="protein sequence ID" value="KAK3247181.1"/>
    <property type="molecule type" value="Genomic_DNA"/>
</dbReference>
<evidence type="ECO:0000313" key="1">
    <source>
        <dbReference type="EMBL" id="KAK3244935.1"/>
    </source>
</evidence>
<dbReference type="InterPro" id="IPR036770">
    <property type="entry name" value="Ankyrin_rpt-contain_sf"/>
</dbReference>
<evidence type="ECO:0000313" key="2">
    <source>
        <dbReference type="EMBL" id="KAK3247181.1"/>
    </source>
</evidence>
<dbReference type="EMBL" id="LGRX02031216">
    <property type="protein sequence ID" value="KAK3244935.1"/>
    <property type="molecule type" value="Genomic_DNA"/>
</dbReference>
<reference evidence="1 3" key="1">
    <citation type="journal article" date="2015" name="Genome Biol. Evol.">
        <title>Comparative Genomics of a Bacterivorous Green Alga Reveals Evolutionary Causalities and Consequences of Phago-Mixotrophic Mode of Nutrition.</title>
        <authorList>
            <person name="Burns J.A."/>
            <person name="Paasch A."/>
            <person name="Narechania A."/>
            <person name="Kim E."/>
        </authorList>
    </citation>
    <scope>NUCLEOTIDE SEQUENCE [LARGE SCALE GENOMIC DNA]</scope>
    <source>
        <strain evidence="1">PLY_AMNH</strain>
    </source>
</reference>
<dbReference type="Gene3D" id="1.25.40.20">
    <property type="entry name" value="Ankyrin repeat-containing domain"/>
    <property type="match status" value="1"/>
</dbReference>
<sequence length="239" mass="25553">MTGDDLAGEKIIDTRMCYVRTGPLQSNQCYFRPCLVYQMMLPEHVADGGLEFRFNITTGENEARFPGLSEADAAPGSARHDAILAAQVRIIEDAEARDDGPAVRSKLAAAATWGDEVKMAHLVRTCYVTREAASEALLDGAREGAEGVVRVLLAAGASADFASVERDAKTALYVACECGYEPLAAQLISAMSLDGLGRRATSSGLTAFELLRREDLSGMARRLEAKASERLEALAAGHV</sequence>
<keyword evidence="3" id="KW-1185">Reference proteome</keyword>
<protein>
    <submittedName>
        <fullName evidence="1">Uncharacterized protein</fullName>
    </submittedName>
</protein>
<reference evidence="1" key="2">
    <citation type="submission" date="2023-06" db="EMBL/GenBank/DDBJ databases">
        <title>Long-read-based genome assembly of the green algal bacterivore Cymbomonas tetramitiformis.</title>
        <authorList>
            <person name="Gyaltshen Y."/>
            <person name="Rozenberg A."/>
            <person name="Paasch A."/>
            <person name="Burns J.A."/>
            <person name="Warring S."/>
            <person name="Larson R."/>
            <person name="Maurer-Alcala X."/>
            <person name="Dacks J."/>
            <person name="Kim E."/>
        </authorList>
    </citation>
    <scope>NUCLEOTIDE SEQUENCE</scope>
    <source>
        <strain evidence="1">PLY_AMNH</strain>
    </source>
</reference>
<proteinExistence type="predicted"/>